<evidence type="ECO:0000313" key="10">
    <source>
        <dbReference type="Proteomes" id="UP000199520"/>
    </source>
</evidence>
<keyword evidence="3 7" id="KW-0540">Nuclease</keyword>
<dbReference type="EMBL" id="FOTS01000020">
    <property type="protein sequence ID" value="SFL83605.1"/>
    <property type="molecule type" value="Genomic_DNA"/>
</dbReference>
<dbReference type="GO" id="GO:0030677">
    <property type="term" value="C:ribonuclease P complex"/>
    <property type="evidence" value="ECO:0007669"/>
    <property type="project" value="TreeGrafter"/>
</dbReference>
<evidence type="ECO:0000313" key="9">
    <source>
        <dbReference type="EMBL" id="SFL83605.1"/>
    </source>
</evidence>
<comment type="catalytic activity">
    <reaction evidence="7">
        <text>Endonucleolytic cleavage of RNA, removing 5'-extranucleotides from tRNA precursor.</text>
        <dbReference type="EC" id="3.1.26.5"/>
    </reaction>
</comment>
<dbReference type="InterPro" id="IPR020568">
    <property type="entry name" value="Ribosomal_Su5_D2-typ_SF"/>
</dbReference>
<dbReference type="PANTHER" id="PTHR33992">
    <property type="entry name" value="RIBONUCLEASE P PROTEIN COMPONENT"/>
    <property type="match status" value="1"/>
</dbReference>
<evidence type="ECO:0000256" key="6">
    <source>
        <dbReference type="ARBA" id="ARBA00022884"/>
    </source>
</evidence>
<evidence type="ECO:0000256" key="4">
    <source>
        <dbReference type="ARBA" id="ARBA00022759"/>
    </source>
</evidence>
<accession>A0A1I4KXV8</accession>
<keyword evidence="10" id="KW-1185">Reference proteome</keyword>
<sequence>MIYKLSKQGILHKNKNFQTVYKSGRSFANRMIVLYVLSTNSIVRRVGFAAGKRLGGAVVRNRVKRLLRDSYRLNQHKLINGIDLLLVGRQAAVSSNSIAVGKAFIHLCEMAKILAK</sequence>
<name>A0A1I4KXV8_9FIRM</name>
<protein>
    <recommendedName>
        <fullName evidence="7 8">Ribonuclease P protein component</fullName>
        <shortName evidence="7">RNase P protein</shortName>
        <shortName evidence="7">RNaseP protein</shortName>
        <ecNumber evidence="7 8">3.1.26.5</ecNumber>
    </recommendedName>
    <alternativeName>
        <fullName evidence="7">Protein C5</fullName>
    </alternativeName>
</protein>
<dbReference type="OrthoDB" id="9810867at2"/>
<evidence type="ECO:0000256" key="7">
    <source>
        <dbReference type="HAMAP-Rule" id="MF_00227"/>
    </source>
</evidence>
<comment type="function">
    <text evidence="1 7">RNaseP catalyzes the removal of the 5'-leader sequence from pre-tRNA to produce the mature 5'-terminus. It can also cleave other RNA substrates such as 4.5S RNA. The protein component plays an auxiliary but essential role in vivo by binding to the 5'-leader sequence and broadening the substrate specificity of the ribozyme.</text>
</comment>
<keyword evidence="6 7" id="KW-0694">RNA-binding</keyword>
<dbReference type="EC" id="3.1.26.5" evidence="7 8"/>
<organism evidence="9 10">
    <name type="scientific">Pelosinus propionicus DSM 13327</name>
    <dbReference type="NCBI Taxonomy" id="1123291"/>
    <lineage>
        <taxon>Bacteria</taxon>
        <taxon>Bacillati</taxon>
        <taxon>Bacillota</taxon>
        <taxon>Negativicutes</taxon>
        <taxon>Selenomonadales</taxon>
        <taxon>Sporomusaceae</taxon>
        <taxon>Pelosinus</taxon>
    </lineage>
</organism>
<dbReference type="InterPro" id="IPR014721">
    <property type="entry name" value="Ribsml_uS5_D2-typ_fold_subgr"/>
</dbReference>
<proteinExistence type="inferred from homology"/>
<dbReference type="AlphaFoldDB" id="A0A1I4KXV8"/>
<dbReference type="GO" id="GO:0001682">
    <property type="term" value="P:tRNA 5'-leader removal"/>
    <property type="evidence" value="ECO:0007669"/>
    <property type="project" value="UniProtKB-UniRule"/>
</dbReference>
<evidence type="ECO:0000256" key="1">
    <source>
        <dbReference type="ARBA" id="ARBA00002663"/>
    </source>
</evidence>
<dbReference type="InterPro" id="IPR000100">
    <property type="entry name" value="RNase_P"/>
</dbReference>
<dbReference type="HAMAP" id="MF_00227">
    <property type="entry name" value="RNase_P"/>
    <property type="match status" value="1"/>
</dbReference>
<keyword evidence="2 7" id="KW-0819">tRNA processing</keyword>
<dbReference type="RefSeq" id="WP_090937531.1">
    <property type="nucleotide sequence ID" value="NZ_FOTS01000020.1"/>
</dbReference>
<dbReference type="NCBIfam" id="TIGR00188">
    <property type="entry name" value="rnpA"/>
    <property type="match status" value="1"/>
</dbReference>
<dbReference type="Pfam" id="PF00825">
    <property type="entry name" value="Ribonuclease_P"/>
    <property type="match status" value="1"/>
</dbReference>
<evidence type="ECO:0000256" key="2">
    <source>
        <dbReference type="ARBA" id="ARBA00022694"/>
    </source>
</evidence>
<dbReference type="PROSITE" id="PS00648">
    <property type="entry name" value="RIBONUCLEASE_P"/>
    <property type="match status" value="1"/>
</dbReference>
<gene>
    <name evidence="7" type="primary">rnpA</name>
    <name evidence="9" type="ORF">SAMN04490355_102056</name>
</gene>
<dbReference type="Gene3D" id="3.30.230.10">
    <property type="match status" value="1"/>
</dbReference>
<dbReference type="SUPFAM" id="SSF54211">
    <property type="entry name" value="Ribosomal protein S5 domain 2-like"/>
    <property type="match status" value="1"/>
</dbReference>
<dbReference type="Proteomes" id="UP000199520">
    <property type="component" value="Unassembled WGS sequence"/>
</dbReference>
<evidence type="ECO:0000256" key="3">
    <source>
        <dbReference type="ARBA" id="ARBA00022722"/>
    </source>
</evidence>
<dbReference type="GO" id="GO:0000049">
    <property type="term" value="F:tRNA binding"/>
    <property type="evidence" value="ECO:0007669"/>
    <property type="project" value="UniProtKB-UniRule"/>
</dbReference>
<dbReference type="InterPro" id="IPR020539">
    <property type="entry name" value="RNase_P_CS"/>
</dbReference>
<dbReference type="STRING" id="1123291.SAMN04490355_102056"/>
<dbReference type="GO" id="GO:0004526">
    <property type="term" value="F:ribonuclease P activity"/>
    <property type="evidence" value="ECO:0007669"/>
    <property type="project" value="UniProtKB-UniRule"/>
</dbReference>
<dbReference type="GO" id="GO:0042781">
    <property type="term" value="F:3'-tRNA processing endoribonuclease activity"/>
    <property type="evidence" value="ECO:0007669"/>
    <property type="project" value="TreeGrafter"/>
</dbReference>
<evidence type="ECO:0000256" key="5">
    <source>
        <dbReference type="ARBA" id="ARBA00022801"/>
    </source>
</evidence>
<dbReference type="PANTHER" id="PTHR33992:SF1">
    <property type="entry name" value="RIBONUCLEASE P PROTEIN COMPONENT"/>
    <property type="match status" value="1"/>
</dbReference>
<evidence type="ECO:0000256" key="8">
    <source>
        <dbReference type="NCBIfam" id="TIGR00188"/>
    </source>
</evidence>
<comment type="similarity">
    <text evidence="7">Belongs to the RnpA family.</text>
</comment>
<comment type="subunit">
    <text evidence="7">Consists of a catalytic RNA component (M1 or rnpB) and a protein subunit.</text>
</comment>
<keyword evidence="5 7" id="KW-0378">Hydrolase</keyword>
<reference evidence="10" key="1">
    <citation type="submission" date="2016-10" db="EMBL/GenBank/DDBJ databases">
        <authorList>
            <person name="Varghese N."/>
            <person name="Submissions S."/>
        </authorList>
    </citation>
    <scope>NUCLEOTIDE SEQUENCE [LARGE SCALE GENOMIC DNA]</scope>
    <source>
        <strain evidence="10">DSM 13327</strain>
    </source>
</reference>
<keyword evidence="4 7" id="KW-0255">Endonuclease</keyword>